<gene>
    <name evidence="4" type="ORF">KQI42_12650</name>
</gene>
<dbReference type="GO" id="GO:0003677">
    <property type="term" value="F:DNA binding"/>
    <property type="evidence" value="ECO:0007669"/>
    <property type="project" value="UniProtKB-KW"/>
</dbReference>
<organism evidence="4 5">
    <name type="scientific">Tissierella simiarum</name>
    <dbReference type="NCBI Taxonomy" id="2841534"/>
    <lineage>
        <taxon>Bacteria</taxon>
        <taxon>Bacillati</taxon>
        <taxon>Bacillota</taxon>
        <taxon>Tissierellia</taxon>
        <taxon>Tissierellales</taxon>
        <taxon>Tissierellaceae</taxon>
        <taxon>Tissierella</taxon>
    </lineage>
</organism>
<sequence>MAKILIVEDELLIANGLAAIIKSIDDELDVIITGYAEEALRYAKNSHYDAFLLDIQLKDYSGLELAKEIRKMNNYKLTPIIFITAIPTRELMAFREIHCYDYIVKPFREEEVRKALETIIHHGIKKDDKKKYIKLNQKEYSYLIRQDEIIYIEAKNKKVFMITTNETIDLSTYTLYKLLDELSEDFVQCHRGYIINISYIEKVDKVNNLIKLKYIDSLIPIGRKYRECLRGKIHEIN</sequence>
<dbReference type="PANTHER" id="PTHR37299">
    <property type="entry name" value="TRANSCRIPTIONAL REGULATOR-RELATED"/>
    <property type="match status" value="1"/>
</dbReference>
<proteinExistence type="predicted"/>
<feature type="modified residue" description="4-aspartylphosphate" evidence="1">
    <location>
        <position position="54"/>
    </location>
</feature>
<dbReference type="PROSITE" id="PS50930">
    <property type="entry name" value="HTH_LYTTR"/>
    <property type="match status" value="1"/>
</dbReference>
<feature type="domain" description="Response regulatory" evidence="2">
    <location>
        <begin position="3"/>
        <end position="120"/>
    </location>
</feature>
<keyword evidence="5" id="KW-1185">Reference proteome</keyword>
<dbReference type="InterPro" id="IPR001789">
    <property type="entry name" value="Sig_transdc_resp-reg_receiver"/>
</dbReference>
<dbReference type="SMART" id="SM00850">
    <property type="entry name" value="LytTR"/>
    <property type="match status" value="1"/>
</dbReference>
<dbReference type="SMART" id="SM00448">
    <property type="entry name" value="REC"/>
    <property type="match status" value="1"/>
</dbReference>
<dbReference type="EMBL" id="JAHLPM010000010">
    <property type="protein sequence ID" value="MBU5438869.1"/>
    <property type="molecule type" value="Genomic_DNA"/>
</dbReference>
<reference evidence="4 5" key="1">
    <citation type="submission" date="2021-06" db="EMBL/GenBank/DDBJ databases">
        <authorList>
            <person name="Sun Q."/>
            <person name="Li D."/>
        </authorList>
    </citation>
    <scope>NUCLEOTIDE SEQUENCE [LARGE SCALE GENOMIC DNA]</scope>
    <source>
        <strain evidence="4 5">MSJ-40</strain>
    </source>
</reference>
<dbReference type="Pfam" id="PF04397">
    <property type="entry name" value="LytTR"/>
    <property type="match status" value="1"/>
</dbReference>
<protein>
    <submittedName>
        <fullName evidence="4">LytTR family DNA-binding domain-containing protein</fullName>
    </submittedName>
</protein>
<dbReference type="InterPro" id="IPR007492">
    <property type="entry name" value="LytTR_DNA-bd_dom"/>
</dbReference>
<dbReference type="PROSITE" id="PS50110">
    <property type="entry name" value="RESPONSE_REGULATORY"/>
    <property type="match status" value="1"/>
</dbReference>
<comment type="caution">
    <text evidence="4">The sequence shown here is derived from an EMBL/GenBank/DDBJ whole genome shotgun (WGS) entry which is preliminary data.</text>
</comment>
<keyword evidence="4" id="KW-0238">DNA-binding</keyword>
<name>A0ABS6E7H4_9FIRM</name>
<evidence type="ECO:0000313" key="4">
    <source>
        <dbReference type="EMBL" id="MBU5438869.1"/>
    </source>
</evidence>
<dbReference type="Proteomes" id="UP000749471">
    <property type="component" value="Unassembled WGS sequence"/>
</dbReference>
<accession>A0ABS6E7H4</accession>
<dbReference type="PANTHER" id="PTHR37299:SF1">
    <property type="entry name" value="STAGE 0 SPORULATION PROTEIN A HOMOLOG"/>
    <property type="match status" value="1"/>
</dbReference>
<dbReference type="RefSeq" id="WP_216520308.1">
    <property type="nucleotide sequence ID" value="NZ_JAHLPM010000010.1"/>
</dbReference>
<evidence type="ECO:0000259" key="3">
    <source>
        <dbReference type="PROSITE" id="PS50930"/>
    </source>
</evidence>
<keyword evidence="1" id="KW-0597">Phosphoprotein</keyword>
<dbReference type="InterPro" id="IPR046947">
    <property type="entry name" value="LytR-like"/>
</dbReference>
<evidence type="ECO:0000256" key="1">
    <source>
        <dbReference type="PROSITE-ProRule" id="PRU00169"/>
    </source>
</evidence>
<feature type="domain" description="HTH LytTR-type" evidence="3">
    <location>
        <begin position="133"/>
        <end position="235"/>
    </location>
</feature>
<dbReference type="Pfam" id="PF00072">
    <property type="entry name" value="Response_reg"/>
    <property type="match status" value="1"/>
</dbReference>
<evidence type="ECO:0000313" key="5">
    <source>
        <dbReference type="Proteomes" id="UP000749471"/>
    </source>
</evidence>
<evidence type="ECO:0000259" key="2">
    <source>
        <dbReference type="PROSITE" id="PS50110"/>
    </source>
</evidence>